<evidence type="ECO:0000256" key="3">
    <source>
        <dbReference type="PIRSR" id="PIRSR000097-2"/>
    </source>
</evidence>
<dbReference type="STRING" id="933852.A0A0C3AZL3"/>
<dbReference type="Proteomes" id="UP000054097">
    <property type="component" value="Unassembled WGS sequence"/>
</dbReference>
<dbReference type="PROSITE" id="PS00798">
    <property type="entry name" value="ALDOKETO_REDUCTASE_1"/>
    <property type="match status" value="1"/>
</dbReference>
<dbReference type="GO" id="GO:0016616">
    <property type="term" value="F:oxidoreductase activity, acting on the CH-OH group of donors, NAD or NADP as acceptor"/>
    <property type="evidence" value="ECO:0007669"/>
    <property type="project" value="UniProtKB-ARBA"/>
</dbReference>
<evidence type="ECO:0000256" key="4">
    <source>
        <dbReference type="PIRSR" id="PIRSR000097-3"/>
    </source>
</evidence>
<accession>A0A0C3AZL3</accession>
<dbReference type="SUPFAM" id="SSF51430">
    <property type="entry name" value="NAD(P)-linked oxidoreductase"/>
    <property type="match status" value="1"/>
</dbReference>
<keyword evidence="1" id="KW-0560">Oxidoreductase</keyword>
<evidence type="ECO:0000256" key="2">
    <source>
        <dbReference type="PIRSR" id="PIRSR000097-1"/>
    </source>
</evidence>
<protein>
    <recommendedName>
        <fullName evidence="5">NADP-dependent oxidoreductase domain-containing protein</fullName>
    </recommendedName>
</protein>
<dbReference type="Gene3D" id="3.20.20.100">
    <property type="entry name" value="NADP-dependent oxidoreductase domain"/>
    <property type="match status" value="1"/>
</dbReference>
<dbReference type="Pfam" id="PF00248">
    <property type="entry name" value="Aldo_ket_red"/>
    <property type="match status" value="1"/>
</dbReference>
<dbReference type="InterPro" id="IPR018170">
    <property type="entry name" value="Aldo/ket_reductase_CS"/>
</dbReference>
<dbReference type="PANTHER" id="PTHR11732">
    <property type="entry name" value="ALDO/KETO REDUCTASE"/>
    <property type="match status" value="1"/>
</dbReference>
<gene>
    <name evidence="6" type="ORF">M408DRAFT_67075</name>
</gene>
<dbReference type="InterPro" id="IPR036812">
    <property type="entry name" value="NAD(P)_OxRdtase_dom_sf"/>
</dbReference>
<proteinExistence type="predicted"/>
<dbReference type="InterPro" id="IPR020471">
    <property type="entry name" value="AKR"/>
</dbReference>
<dbReference type="EMBL" id="KN824286">
    <property type="protein sequence ID" value="KIM29965.1"/>
    <property type="molecule type" value="Genomic_DNA"/>
</dbReference>
<feature type="active site" description="Proton donor" evidence="2">
    <location>
        <position position="56"/>
    </location>
</feature>
<dbReference type="AlphaFoldDB" id="A0A0C3AZL3"/>
<feature type="site" description="Lowers pKa of active site Tyr" evidence="4">
    <location>
        <position position="83"/>
    </location>
</feature>
<dbReference type="CDD" id="cd19071">
    <property type="entry name" value="AKR_AKR1-5-like"/>
    <property type="match status" value="1"/>
</dbReference>
<evidence type="ECO:0000259" key="5">
    <source>
        <dbReference type="Pfam" id="PF00248"/>
    </source>
</evidence>
<dbReference type="HOGENOM" id="CLU_023205_0_0_1"/>
<reference evidence="7" key="2">
    <citation type="submission" date="2015-01" db="EMBL/GenBank/DDBJ databases">
        <title>Evolutionary Origins and Diversification of the Mycorrhizal Mutualists.</title>
        <authorList>
            <consortium name="DOE Joint Genome Institute"/>
            <consortium name="Mycorrhizal Genomics Consortium"/>
            <person name="Kohler A."/>
            <person name="Kuo A."/>
            <person name="Nagy L.G."/>
            <person name="Floudas D."/>
            <person name="Copeland A."/>
            <person name="Barry K.W."/>
            <person name="Cichocki N."/>
            <person name="Veneault-Fourrey C."/>
            <person name="LaButti K."/>
            <person name="Lindquist E.A."/>
            <person name="Lipzen A."/>
            <person name="Lundell T."/>
            <person name="Morin E."/>
            <person name="Murat C."/>
            <person name="Riley R."/>
            <person name="Ohm R."/>
            <person name="Sun H."/>
            <person name="Tunlid A."/>
            <person name="Henrissat B."/>
            <person name="Grigoriev I.V."/>
            <person name="Hibbett D.S."/>
            <person name="Martin F."/>
        </authorList>
    </citation>
    <scope>NUCLEOTIDE SEQUENCE [LARGE SCALE GENOMIC DNA]</scope>
    <source>
        <strain evidence="7">MAFF 305830</strain>
    </source>
</reference>
<dbReference type="FunFam" id="3.20.20.100:FF:000002">
    <property type="entry name" value="2,5-diketo-D-gluconic acid reductase A"/>
    <property type="match status" value="1"/>
</dbReference>
<feature type="domain" description="NADP-dependent oxidoreductase" evidence="5">
    <location>
        <begin position="23"/>
        <end position="284"/>
    </location>
</feature>
<dbReference type="PRINTS" id="PR00069">
    <property type="entry name" value="ALDKETRDTASE"/>
</dbReference>
<feature type="binding site" evidence="3">
    <location>
        <position position="116"/>
    </location>
    <ligand>
        <name>substrate</name>
    </ligand>
</feature>
<reference evidence="6 7" key="1">
    <citation type="submission" date="2014-04" db="EMBL/GenBank/DDBJ databases">
        <authorList>
            <consortium name="DOE Joint Genome Institute"/>
            <person name="Kuo A."/>
            <person name="Zuccaro A."/>
            <person name="Kohler A."/>
            <person name="Nagy L.G."/>
            <person name="Floudas D."/>
            <person name="Copeland A."/>
            <person name="Barry K.W."/>
            <person name="Cichocki N."/>
            <person name="Veneault-Fourrey C."/>
            <person name="LaButti K."/>
            <person name="Lindquist E.A."/>
            <person name="Lipzen A."/>
            <person name="Lundell T."/>
            <person name="Morin E."/>
            <person name="Murat C."/>
            <person name="Sun H."/>
            <person name="Tunlid A."/>
            <person name="Henrissat B."/>
            <person name="Grigoriev I.V."/>
            <person name="Hibbett D.S."/>
            <person name="Martin F."/>
            <person name="Nordberg H.P."/>
            <person name="Cantor M.N."/>
            <person name="Hua S.X."/>
        </authorList>
    </citation>
    <scope>NUCLEOTIDE SEQUENCE [LARGE SCALE GENOMIC DNA]</scope>
    <source>
        <strain evidence="6 7">MAFF 305830</strain>
    </source>
</reference>
<dbReference type="PROSITE" id="PS00063">
    <property type="entry name" value="ALDOKETO_REDUCTASE_3"/>
    <property type="match status" value="1"/>
</dbReference>
<dbReference type="OrthoDB" id="416253at2759"/>
<sequence>MELGLTGLPLSFRLASGDEIPSVGLGTWKASSDDVVRAVTAALESGYRHIDGAWIYNNEAAVGSALQAMAHRVPRESIFITSKLWNTFHNPEDIEPTLDETLRMLQTEYIDLYLIHWPVAQTPTGGGTNVINWELTERPIKTWLKLEELVRAGKIRNIGVSNFNVRRLQNLTTSPEMTIKPVVNQVELNYWNPQPELLAWSKANNVLLEAYSPLGGDGMVSKTLKLPVVQKIAKKLHITPAQVIISWHVQRGTVVLPKSIDPGRISENYQLFTLPHDLFKELEDAATAHRPHRLSDPSAHWGLDIFEDDKDDESESH</sequence>
<evidence type="ECO:0000256" key="1">
    <source>
        <dbReference type="ARBA" id="ARBA00023002"/>
    </source>
</evidence>
<dbReference type="PROSITE" id="PS00062">
    <property type="entry name" value="ALDOKETO_REDUCTASE_2"/>
    <property type="match status" value="1"/>
</dbReference>
<dbReference type="InterPro" id="IPR023210">
    <property type="entry name" value="NADP_OxRdtase_dom"/>
</dbReference>
<evidence type="ECO:0000313" key="7">
    <source>
        <dbReference type="Proteomes" id="UP000054097"/>
    </source>
</evidence>
<organism evidence="6 7">
    <name type="scientific">Serendipita vermifera MAFF 305830</name>
    <dbReference type="NCBI Taxonomy" id="933852"/>
    <lineage>
        <taxon>Eukaryota</taxon>
        <taxon>Fungi</taxon>
        <taxon>Dikarya</taxon>
        <taxon>Basidiomycota</taxon>
        <taxon>Agaricomycotina</taxon>
        <taxon>Agaricomycetes</taxon>
        <taxon>Sebacinales</taxon>
        <taxon>Serendipitaceae</taxon>
        <taxon>Serendipita</taxon>
    </lineage>
</organism>
<dbReference type="PIRSF" id="PIRSF000097">
    <property type="entry name" value="AKR"/>
    <property type="match status" value="1"/>
</dbReference>
<name>A0A0C3AZL3_SERVB</name>
<keyword evidence="7" id="KW-1185">Reference proteome</keyword>
<evidence type="ECO:0000313" key="6">
    <source>
        <dbReference type="EMBL" id="KIM29965.1"/>
    </source>
</evidence>